<keyword evidence="4" id="KW-1185">Reference proteome</keyword>
<dbReference type="PANTHER" id="PTHR11067">
    <property type="entry name" value="INOSINE TRIPHOSPHATE PYROPHOSPHATASE/HAM1 PROTEIN"/>
    <property type="match status" value="1"/>
</dbReference>
<dbReference type="EMBL" id="BLKG01000009">
    <property type="protein sequence ID" value="GFF74955.1"/>
    <property type="molecule type" value="Genomic_DNA"/>
</dbReference>
<organism evidence="3 4">
    <name type="scientific">Aspergillus udagawae</name>
    <dbReference type="NCBI Taxonomy" id="91492"/>
    <lineage>
        <taxon>Eukaryota</taxon>
        <taxon>Fungi</taxon>
        <taxon>Dikarya</taxon>
        <taxon>Ascomycota</taxon>
        <taxon>Pezizomycotina</taxon>
        <taxon>Eurotiomycetes</taxon>
        <taxon>Eurotiomycetidae</taxon>
        <taxon>Eurotiales</taxon>
        <taxon>Aspergillaceae</taxon>
        <taxon>Aspergillus</taxon>
        <taxon>Aspergillus subgen. Fumigati</taxon>
    </lineage>
</organism>
<proteinExistence type="inferred from homology"/>
<name>A0ABQ1A6U5_9EURO</name>
<evidence type="ECO:0000256" key="2">
    <source>
        <dbReference type="ARBA" id="ARBA00022801"/>
    </source>
</evidence>
<keyword evidence="2" id="KW-0378">Hydrolase</keyword>
<dbReference type="PANTHER" id="PTHR11067:SF9">
    <property type="entry name" value="INOSINE TRIPHOSPHATE PYROPHOSPHATASE"/>
    <property type="match status" value="1"/>
</dbReference>
<sequence>MEPAPVYIACPSETNIGVLMTSRLRQHVVELLKIQGSLEEIAREKCRSAATATQGPVLTEDSAIEFRALNGLPGPYMCERVSWLVCCPLDSDFCVSDRKWFYSALGNNGLCQLLAAFEDKSASAICTYAFSSGPGVEPVLFQGWVDGQIVTPRGTNGFG</sequence>
<accession>A0ABQ1A6U5</accession>
<reference evidence="3 4" key="1">
    <citation type="submission" date="2020-01" db="EMBL/GenBank/DDBJ databases">
        <title>Draft genome sequence of Aspergillus udagawae IFM 53868.</title>
        <authorList>
            <person name="Takahashi H."/>
            <person name="Yaguchi T."/>
        </authorList>
    </citation>
    <scope>NUCLEOTIDE SEQUENCE [LARGE SCALE GENOMIC DNA]</scope>
    <source>
        <strain evidence="3 4">IFM 53868</strain>
    </source>
</reference>
<gene>
    <name evidence="3" type="ORF">IFM53868_01457</name>
</gene>
<evidence type="ECO:0000313" key="4">
    <source>
        <dbReference type="Proteomes" id="UP000465266"/>
    </source>
</evidence>
<comment type="similarity">
    <text evidence="1">Belongs to the HAM1 NTPase family.</text>
</comment>
<protein>
    <submittedName>
        <fullName evidence="3">Inosine triphosphate pyrophosphatase</fullName>
    </submittedName>
</protein>
<dbReference type="SUPFAM" id="SSF52972">
    <property type="entry name" value="ITPase-like"/>
    <property type="match status" value="1"/>
</dbReference>
<evidence type="ECO:0000313" key="3">
    <source>
        <dbReference type="EMBL" id="GFF74955.1"/>
    </source>
</evidence>
<dbReference type="Gene3D" id="3.90.950.10">
    <property type="match status" value="1"/>
</dbReference>
<dbReference type="Proteomes" id="UP000465266">
    <property type="component" value="Unassembled WGS sequence"/>
</dbReference>
<evidence type="ECO:0000256" key="1">
    <source>
        <dbReference type="ARBA" id="ARBA00008023"/>
    </source>
</evidence>
<comment type="caution">
    <text evidence="3">The sequence shown here is derived from an EMBL/GenBank/DDBJ whole genome shotgun (WGS) entry which is preliminary data.</text>
</comment>
<dbReference type="Pfam" id="PF01725">
    <property type="entry name" value="Ham1p_like"/>
    <property type="match status" value="1"/>
</dbReference>
<dbReference type="InterPro" id="IPR029001">
    <property type="entry name" value="ITPase-like_fam"/>
</dbReference>
<dbReference type="InterPro" id="IPR002637">
    <property type="entry name" value="RdgB/HAM1"/>
</dbReference>